<feature type="transmembrane region" description="Helical" evidence="2">
    <location>
        <begin position="75"/>
        <end position="95"/>
    </location>
</feature>
<dbReference type="Proteomes" id="UP000184111">
    <property type="component" value="Unassembled WGS sequence"/>
</dbReference>
<dbReference type="InterPro" id="IPR025403">
    <property type="entry name" value="TgpA-like_C"/>
</dbReference>
<feature type="region of interest" description="Disordered" evidence="1">
    <location>
        <begin position="325"/>
        <end position="349"/>
    </location>
</feature>
<evidence type="ECO:0000313" key="4">
    <source>
        <dbReference type="EMBL" id="SHN24554.1"/>
    </source>
</evidence>
<evidence type="ECO:0000313" key="5">
    <source>
        <dbReference type="Proteomes" id="UP000184111"/>
    </source>
</evidence>
<dbReference type="EMBL" id="FRBI01000028">
    <property type="protein sequence ID" value="SHN24554.1"/>
    <property type="molecule type" value="Genomic_DNA"/>
</dbReference>
<gene>
    <name evidence="4" type="ORF">SAMN05216499_12882</name>
</gene>
<organism evidence="4 5">
    <name type="scientific">Actinacidiphila paucisporea</name>
    <dbReference type="NCBI Taxonomy" id="310782"/>
    <lineage>
        <taxon>Bacteria</taxon>
        <taxon>Bacillati</taxon>
        <taxon>Actinomycetota</taxon>
        <taxon>Actinomycetes</taxon>
        <taxon>Kitasatosporales</taxon>
        <taxon>Streptomycetaceae</taxon>
        <taxon>Actinacidiphila</taxon>
    </lineage>
</organism>
<proteinExistence type="predicted"/>
<sequence length="349" mass="36147">MDEHDTTAGARQAGEHRKNAPPAAGAQGSGGQGRVGAAGTALALVAVAGTALGALMLRPGRSLLADSGGPLDNTAAVILIAIACLGAGLLLSTRYRARLGYEQNLPPFEQRLADAVRVTLIAAALVVPLLLLVMHHFPPQGDATPTAEQTGDDWFPHRKRGADPPHTVGRPSHAPQITLPHILVVIGIAVLVLVLLVAGYRLWRQLRGVPEQAPAPYFPAEQDVLADAVDSGRRALLDGTDARAAVIACYAAMEASLAGSGVARRASDSPQDLLERAAGSGLLTGPHATDLTVLFREARYSTHPMDRTHRDRAAGALDAIAAQLAESAAADAEPGEGRQGPQPTAGAHR</sequence>
<feature type="domain" description="Protein-glutamine gamma-glutamyltransferase-like C-terminal" evidence="3">
    <location>
        <begin position="249"/>
        <end position="317"/>
    </location>
</feature>
<reference evidence="4 5" key="1">
    <citation type="submission" date="2016-11" db="EMBL/GenBank/DDBJ databases">
        <authorList>
            <person name="Jaros S."/>
            <person name="Januszkiewicz K."/>
            <person name="Wedrychowicz H."/>
        </authorList>
    </citation>
    <scope>NUCLEOTIDE SEQUENCE [LARGE SCALE GENOMIC DNA]</scope>
    <source>
        <strain evidence="4 5">CGMCC 4.2025</strain>
    </source>
</reference>
<feature type="region of interest" description="Disordered" evidence="1">
    <location>
        <begin position="1"/>
        <end position="32"/>
    </location>
</feature>
<evidence type="ECO:0000256" key="1">
    <source>
        <dbReference type="SAM" id="MobiDB-lite"/>
    </source>
</evidence>
<dbReference type="AlphaFoldDB" id="A0A1M7Q2X5"/>
<protein>
    <recommendedName>
        <fullName evidence="3">Protein-glutamine gamma-glutamyltransferase-like C-terminal domain-containing protein</fullName>
    </recommendedName>
</protein>
<keyword evidence="2" id="KW-0812">Transmembrane</keyword>
<feature type="transmembrane region" description="Helical" evidence="2">
    <location>
        <begin position="35"/>
        <end position="55"/>
    </location>
</feature>
<evidence type="ECO:0000256" key="2">
    <source>
        <dbReference type="SAM" id="Phobius"/>
    </source>
</evidence>
<keyword evidence="5" id="KW-1185">Reference proteome</keyword>
<feature type="transmembrane region" description="Helical" evidence="2">
    <location>
        <begin position="182"/>
        <end position="203"/>
    </location>
</feature>
<dbReference type="Pfam" id="PF13559">
    <property type="entry name" value="DUF4129"/>
    <property type="match status" value="1"/>
</dbReference>
<keyword evidence="2" id="KW-0472">Membrane</keyword>
<dbReference type="STRING" id="310782.SAMN05216499_12882"/>
<evidence type="ECO:0000259" key="3">
    <source>
        <dbReference type="Pfam" id="PF13559"/>
    </source>
</evidence>
<dbReference type="RefSeq" id="WP_235002591.1">
    <property type="nucleotide sequence ID" value="NZ_FRBI01000028.1"/>
</dbReference>
<keyword evidence="2" id="KW-1133">Transmembrane helix</keyword>
<name>A0A1M7Q2X5_9ACTN</name>
<accession>A0A1M7Q2X5</accession>
<feature type="transmembrane region" description="Helical" evidence="2">
    <location>
        <begin position="115"/>
        <end position="137"/>
    </location>
</feature>